<dbReference type="PROSITE" id="PS51015">
    <property type="entry name" value="YDG"/>
    <property type="match status" value="1"/>
</dbReference>
<gene>
    <name evidence="2" type="ORF">Pa4123_29980</name>
</gene>
<dbReference type="InterPro" id="IPR015947">
    <property type="entry name" value="PUA-like_sf"/>
</dbReference>
<dbReference type="SMART" id="SM00507">
    <property type="entry name" value="HNHc"/>
    <property type="match status" value="1"/>
</dbReference>
<evidence type="ECO:0000313" key="3">
    <source>
        <dbReference type="Proteomes" id="UP001144280"/>
    </source>
</evidence>
<protein>
    <recommendedName>
        <fullName evidence="1">YDG domain-containing protein</fullName>
    </recommendedName>
</protein>
<dbReference type="InterPro" id="IPR003105">
    <property type="entry name" value="SRA_YDG"/>
</dbReference>
<dbReference type="InterPro" id="IPR003615">
    <property type="entry name" value="HNH_nuc"/>
</dbReference>
<proteinExistence type="predicted"/>
<dbReference type="SMART" id="SM00466">
    <property type="entry name" value="SRA"/>
    <property type="match status" value="1"/>
</dbReference>
<accession>A0ABQ5QSZ2</accession>
<dbReference type="InterPro" id="IPR036987">
    <property type="entry name" value="SRA-YDG_sf"/>
</dbReference>
<dbReference type="Gene3D" id="1.10.30.50">
    <property type="match status" value="1"/>
</dbReference>
<reference evidence="2" key="1">
    <citation type="submission" date="2022-12" db="EMBL/GenBank/DDBJ databases">
        <title>New Phytohabitans aurantiacus sp. RD004123 nov., an actinomycete isolated from soil.</title>
        <authorList>
            <person name="Triningsih D.W."/>
            <person name="Harunari E."/>
            <person name="Igarashi Y."/>
        </authorList>
    </citation>
    <scope>NUCLEOTIDE SEQUENCE</scope>
    <source>
        <strain evidence="2">RD004123</strain>
    </source>
</reference>
<evidence type="ECO:0000313" key="2">
    <source>
        <dbReference type="EMBL" id="GLH97723.1"/>
    </source>
</evidence>
<feature type="domain" description="YDG" evidence="1">
    <location>
        <begin position="8"/>
        <end position="149"/>
    </location>
</feature>
<dbReference type="Pfam" id="PF13391">
    <property type="entry name" value="HNH_2"/>
    <property type="match status" value="1"/>
</dbReference>
<dbReference type="Proteomes" id="UP001144280">
    <property type="component" value="Unassembled WGS sequence"/>
</dbReference>
<dbReference type="Gene3D" id="2.30.280.10">
    <property type="entry name" value="SRA-YDG"/>
    <property type="match status" value="1"/>
</dbReference>
<dbReference type="PANTHER" id="PTHR14140:SF27">
    <property type="entry name" value="OS04G0289800 PROTEIN"/>
    <property type="match status" value="1"/>
</dbReference>
<dbReference type="CDD" id="cd00085">
    <property type="entry name" value="HNHc"/>
    <property type="match status" value="1"/>
</dbReference>
<keyword evidence="3" id="KW-1185">Reference proteome</keyword>
<organism evidence="2 3">
    <name type="scientific">Phytohabitans aurantiacus</name>
    <dbReference type="NCBI Taxonomy" id="3016789"/>
    <lineage>
        <taxon>Bacteria</taxon>
        <taxon>Bacillati</taxon>
        <taxon>Actinomycetota</taxon>
        <taxon>Actinomycetes</taxon>
        <taxon>Micromonosporales</taxon>
        <taxon>Micromonosporaceae</taxon>
    </lineage>
</organism>
<dbReference type="PANTHER" id="PTHR14140">
    <property type="entry name" value="E3 UBIQUITIN-PROTEIN LIGASE UHRF-RELATED"/>
    <property type="match status" value="1"/>
</dbReference>
<sequence>MPTPRTYGEIPGYPVGSTFQNRTELAKSQVHRPLQGGICGGQDGAESIVVSGGYIDDEDFGDEILYTGQGGNDPNTKRQVAHQQLKFGNLGLVRSQLEGYPVRVIRGAQGDRAHSPAEGFRYDGLYRVADHWSQVGVHGFRIWRFRLVELESTDRPPPDVEAAGPAGRERAVIQRLIRSTPVANAAKRLNDYRCQVCGLRLETPTGPYAEAAHIRALGRPHDGPDRLSNILCLCPNHHVLFDTGAIVVDEDGIVRDTISGQEIGKLRMDLGHAIDWTHLTYHRQAHKQ</sequence>
<dbReference type="EMBL" id="BSDI01000012">
    <property type="protein sequence ID" value="GLH97723.1"/>
    <property type="molecule type" value="Genomic_DNA"/>
</dbReference>
<dbReference type="SUPFAM" id="SSF88697">
    <property type="entry name" value="PUA domain-like"/>
    <property type="match status" value="1"/>
</dbReference>
<dbReference type="InterPro" id="IPR045134">
    <property type="entry name" value="UHRF1/2-like"/>
</dbReference>
<dbReference type="Pfam" id="PF02182">
    <property type="entry name" value="SAD_SRA"/>
    <property type="match status" value="1"/>
</dbReference>
<name>A0ABQ5QSZ2_9ACTN</name>
<dbReference type="RefSeq" id="WP_281895887.1">
    <property type="nucleotide sequence ID" value="NZ_BSDI01000012.1"/>
</dbReference>
<comment type="caution">
    <text evidence="2">The sequence shown here is derived from an EMBL/GenBank/DDBJ whole genome shotgun (WGS) entry which is preliminary data.</text>
</comment>
<evidence type="ECO:0000259" key="1">
    <source>
        <dbReference type="PROSITE" id="PS51015"/>
    </source>
</evidence>